<dbReference type="EMBL" id="BAAARB010000002">
    <property type="protein sequence ID" value="GAA2367503.1"/>
    <property type="molecule type" value="Genomic_DNA"/>
</dbReference>
<reference evidence="1 2" key="1">
    <citation type="journal article" date="2019" name="Int. J. Syst. Evol. Microbiol.">
        <title>The Global Catalogue of Microorganisms (GCM) 10K type strain sequencing project: providing services to taxonomists for standard genome sequencing and annotation.</title>
        <authorList>
            <consortium name="The Broad Institute Genomics Platform"/>
            <consortium name="The Broad Institute Genome Sequencing Center for Infectious Disease"/>
            <person name="Wu L."/>
            <person name="Ma J."/>
        </authorList>
    </citation>
    <scope>NUCLEOTIDE SEQUENCE [LARGE SCALE GENOMIC DNA]</scope>
    <source>
        <strain evidence="1 2">JCM 16227</strain>
    </source>
</reference>
<evidence type="ECO:0000313" key="1">
    <source>
        <dbReference type="EMBL" id="GAA2367503.1"/>
    </source>
</evidence>
<proteinExistence type="predicted"/>
<keyword evidence="2" id="KW-1185">Reference proteome</keyword>
<evidence type="ECO:0000313" key="2">
    <source>
        <dbReference type="Proteomes" id="UP001501170"/>
    </source>
</evidence>
<organism evidence="1 2">
    <name type="scientific">Gordonia cholesterolivorans</name>
    <dbReference type="NCBI Taxonomy" id="559625"/>
    <lineage>
        <taxon>Bacteria</taxon>
        <taxon>Bacillati</taxon>
        <taxon>Actinomycetota</taxon>
        <taxon>Actinomycetes</taxon>
        <taxon>Mycobacteriales</taxon>
        <taxon>Gordoniaceae</taxon>
        <taxon>Gordonia</taxon>
    </lineage>
</organism>
<dbReference type="Proteomes" id="UP001501170">
    <property type="component" value="Unassembled WGS sequence"/>
</dbReference>
<accession>A0ABN3H2K4</accession>
<protein>
    <submittedName>
        <fullName evidence="1">Uncharacterized protein</fullName>
    </submittedName>
</protein>
<gene>
    <name evidence="1" type="ORF">GCM10009855_03430</name>
</gene>
<name>A0ABN3H2K4_9ACTN</name>
<comment type="caution">
    <text evidence="1">The sequence shown here is derived from an EMBL/GenBank/DDBJ whole genome shotgun (WGS) entry which is preliminary data.</text>
</comment>
<sequence>MLTAAWGINEWNQRNLLRPTARVVLDDAVSHALEAQGIIVALKVESADDERVRARVHAALASSVEAAVAARGVLLGDPGSAAAKSAQRRLERVASGLDTLSEDVSGGR</sequence>